<gene>
    <name evidence="7" type="ORF">E2F48_16575</name>
</gene>
<feature type="region of interest" description="Disordered" evidence="4">
    <location>
        <begin position="1"/>
        <end position="126"/>
    </location>
</feature>
<evidence type="ECO:0000313" key="7">
    <source>
        <dbReference type="EMBL" id="TDK23597.1"/>
    </source>
</evidence>
<evidence type="ECO:0000256" key="3">
    <source>
        <dbReference type="ARBA" id="ARBA00022801"/>
    </source>
</evidence>
<proteinExistence type="inferred from homology"/>
<dbReference type="Proteomes" id="UP000295411">
    <property type="component" value="Unassembled WGS sequence"/>
</dbReference>
<dbReference type="EMBL" id="SMTK01000006">
    <property type="protein sequence ID" value="TDK23597.1"/>
    <property type="molecule type" value="Genomic_DNA"/>
</dbReference>
<keyword evidence="5" id="KW-1133">Transmembrane helix</keyword>
<dbReference type="Gene3D" id="2.40.10.10">
    <property type="entry name" value="Trypsin-like serine proteases"/>
    <property type="match status" value="2"/>
</dbReference>
<feature type="compositionally biased region" description="Pro residues" evidence="4">
    <location>
        <begin position="107"/>
        <end position="116"/>
    </location>
</feature>
<reference evidence="7 8" key="1">
    <citation type="submission" date="2019-03" db="EMBL/GenBank/DDBJ databases">
        <title>Arthrobacter sp. nov., an bacterium isolated from biocrust in Mu Us Desert.</title>
        <authorList>
            <person name="Lixiong L."/>
        </authorList>
    </citation>
    <scope>NUCLEOTIDE SEQUENCE [LARGE SCALE GENOMIC DNA]</scope>
    <source>
        <strain evidence="7 8">SLN-3</strain>
    </source>
</reference>
<dbReference type="GO" id="GO:0006508">
    <property type="term" value="P:proteolysis"/>
    <property type="evidence" value="ECO:0007669"/>
    <property type="project" value="UniProtKB-KW"/>
</dbReference>
<feature type="compositionally biased region" description="Polar residues" evidence="4">
    <location>
        <begin position="66"/>
        <end position="104"/>
    </location>
</feature>
<dbReference type="SUPFAM" id="SSF50494">
    <property type="entry name" value="Trypsin-like serine proteases"/>
    <property type="match status" value="1"/>
</dbReference>
<feature type="compositionally biased region" description="Acidic residues" evidence="4">
    <location>
        <begin position="331"/>
        <end position="340"/>
    </location>
</feature>
<dbReference type="InterPro" id="IPR043504">
    <property type="entry name" value="Peptidase_S1_PA_chymotrypsin"/>
</dbReference>
<organism evidence="7 8">
    <name type="scientific">Arthrobacter crusticola</name>
    <dbReference type="NCBI Taxonomy" id="2547960"/>
    <lineage>
        <taxon>Bacteria</taxon>
        <taxon>Bacillati</taxon>
        <taxon>Actinomycetota</taxon>
        <taxon>Actinomycetes</taxon>
        <taxon>Micrococcales</taxon>
        <taxon>Micrococcaceae</taxon>
        <taxon>Arthrobacter</taxon>
    </lineage>
</organism>
<keyword evidence="5" id="KW-0472">Membrane</keyword>
<sequence>MKGIRMADQFGGPAGPDRPIPPRPANPPTAEQAQVADSGSASEGRTGGETAALPTAGPATYRQGASDASPQNSHGHRSYGQNSYGQNSYGQNSYGQNSFRQGTFGQPVPPAQPPSQPWLQSSGQHASVRVREKKRIGVPAFLAGVLAAGLLGGGIAAGADGLFDGGGTAGSGSGGGRSESVIVNNSDSVNEITAAAVKASPSVVTIAVSGNGSGGSGSGIILDEEGHILTNTHVVTLGGQVADAAVEVKTNDGRVFRADIVGTDPLSDLAVIKIDAPDLTPAALGNSEELNVGDTAIAIGAPLGLSGTVTDGIISTLNRTISVASSAVPEEQSDAPEQQEGDGFNFLPPDGSQKPQPQSQGSIYLNVIQTDAAINQGNSGGALVDAQGRVIGVNVAIASSGSDESAGNIGVGFSIPISYAERVANDIIEDGKATHGFLGVTVEPAAGENASSGSTFSVGAQVAGVEAGSPADDAEIREGDIITKVGGSPIGDPQSLTAAVRMQPVGETVPVEVRRGGETVTIDVTLAEAPAA</sequence>
<name>A0A4R5TM00_9MICC</name>
<feature type="compositionally biased region" description="Low complexity" evidence="4">
    <location>
        <begin position="348"/>
        <end position="359"/>
    </location>
</feature>
<feature type="compositionally biased region" description="Polar residues" evidence="4">
    <location>
        <begin position="29"/>
        <end position="43"/>
    </location>
</feature>
<dbReference type="InterPro" id="IPR001478">
    <property type="entry name" value="PDZ"/>
</dbReference>
<comment type="caution">
    <text evidence="7">The sequence shown here is derived from an EMBL/GenBank/DDBJ whole genome shotgun (WGS) entry which is preliminary data.</text>
</comment>
<dbReference type="PANTHER" id="PTHR43343:SF3">
    <property type="entry name" value="PROTEASE DO-LIKE 8, CHLOROPLASTIC"/>
    <property type="match status" value="1"/>
</dbReference>
<dbReference type="PRINTS" id="PR00834">
    <property type="entry name" value="PROTEASES2C"/>
</dbReference>
<dbReference type="Pfam" id="PF13180">
    <property type="entry name" value="PDZ_2"/>
    <property type="match status" value="1"/>
</dbReference>
<dbReference type="PANTHER" id="PTHR43343">
    <property type="entry name" value="PEPTIDASE S12"/>
    <property type="match status" value="1"/>
</dbReference>
<dbReference type="SMART" id="SM00228">
    <property type="entry name" value="PDZ"/>
    <property type="match status" value="1"/>
</dbReference>
<evidence type="ECO:0000256" key="2">
    <source>
        <dbReference type="ARBA" id="ARBA00022670"/>
    </source>
</evidence>
<feature type="transmembrane region" description="Helical" evidence="5">
    <location>
        <begin position="136"/>
        <end position="159"/>
    </location>
</feature>
<dbReference type="Gene3D" id="2.30.42.10">
    <property type="match status" value="1"/>
</dbReference>
<dbReference type="InterPro" id="IPR009003">
    <property type="entry name" value="Peptidase_S1_PA"/>
</dbReference>
<dbReference type="SUPFAM" id="SSF50156">
    <property type="entry name" value="PDZ domain-like"/>
    <property type="match status" value="1"/>
</dbReference>
<accession>A0A4R5TM00</accession>
<evidence type="ECO:0000256" key="1">
    <source>
        <dbReference type="ARBA" id="ARBA00010541"/>
    </source>
</evidence>
<dbReference type="Pfam" id="PF13365">
    <property type="entry name" value="Trypsin_2"/>
    <property type="match status" value="1"/>
</dbReference>
<feature type="compositionally biased region" description="Pro residues" evidence="4">
    <location>
        <begin position="16"/>
        <end position="27"/>
    </location>
</feature>
<dbReference type="InterPro" id="IPR051201">
    <property type="entry name" value="Chloro_Bact_Ser_Proteases"/>
</dbReference>
<feature type="region of interest" description="Disordered" evidence="4">
    <location>
        <begin position="325"/>
        <end position="359"/>
    </location>
</feature>
<evidence type="ECO:0000313" key="8">
    <source>
        <dbReference type="Proteomes" id="UP000295411"/>
    </source>
</evidence>
<evidence type="ECO:0000256" key="4">
    <source>
        <dbReference type="SAM" id="MobiDB-lite"/>
    </source>
</evidence>
<comment type="similarity">
    <text evidence="1">Belongs to the peptidase S1C family.</text>
</comment>
<evidence type="ECO:0000256" key="5">
    <source>
        <dbReference type="SAM" id="Phobius"/>
    </source>
</evidence>
<keyword evidence="5" id="KW-0812">Transmembrane</keyword>
<dbReference type="OrthoDB" id="9758917at2"/>
<feature type="domain" description="PDZ" evidence="6">
    <location>
        <begin position="427"/>
        <end position="517"/>
    </location>
</feature>
<evidence type="ECO:0000259" key="6">
    <source>
        <dbReference type="PROSITE" id="PS50106"/>
    </source>
</evidence>
<dbReference type="AlphaFoldDB" id="A0A4R5TM00"/>
<keyword evidence="8" id="KW-1185">Reference proteome</keyword>
<dbReference type="InterPro" id="IPR001940">
    <property type="entry name" value="Peptidase_S1C"/>
</dbReference>
<protein>
    <submittedName>
        <fullName evidence="7">PDZ domain-containing protein</fullName>
    </submittedName>
</protein>
<keyword evidence="2" id="KW-0645">Protease</keyword>
<dbReference type="PROSITE" id="PS50106">
    <property type="entry name" value="PDZ"/>
    <property type="match status" value="1"/>
</dbReference>
<keyword evidence="3" id="KW-0378">Hydrolase</keyword>
<dbReference type="InterPro" id="IPR036034">
    <property type="entry name" value="PDZ_sf"/>
</dbReference>
<dbReference type="GO" id="GO:0004252">
    <property type="term" value="F:serine-type endopeptidase activity"/>
    <property type="evidence" value="ECO:0007669"/>
    <property type="project" value="InterPro"/>
</dbReference>